<dbReference type="Proteomes" id="UP000005947">
    <property type="component" value="Unassembled WGS sequence"/>
</dbReference>
<dbReference type="EMBL" id="ACGK02000001">
    <property type="protein sequence ID" value="EGF23875.1"/>
    <property type="molecule type" value="Genomic_DNA"/>
</dbReference>
<name>F1T5E4_9ACTN</name>
<keyword evidence="2" id="KW-1185">Reference proteome</keyword>
<organism evidence="1 2">
    <name type="scientific">Fannyhessea vaginae DSM 15829</name>
    <dbReference type="NCBI Taxonomy" id="525256"/>
    <lineage>
        <taxon>Bacteria</taxon>
        <taxon>Bacillati</taxon>
        <taxon>Actinomycetota</taxon>
        <taxon>Coriobacteriia</taxon>
        <taxon>Coriobacteriales</taxon>
        <taxon>Atopobiaceae</taxon>
        <taxon>Fannyhessea</taxon>
    </lineage>
</organism>
<evidence type="ECO:0000313" key="2">
    <source>
        <dbReference type="Proteomes" id="UP000005947"/>
    </source>
</evidence>
<protein>
    <submittedName>
        <fullName evidence="1">Uncharacterized protein</fullName>
    </submittedName>
</protein>
<gene>
    <name evidence="1" type="ORF">HMPREF0091_10822</name>
</gene>
<evidence type="ECO:0000313" key="1">
    <source>
        <dbReference type="EMBL" id="EGF23875.1"/>
    </source>
</evidence>
<dbReference type="AlphaFoldDB" id="F1T5E4"/>
<sequence>MKTTIRLVKNVHSTARSYLAMRLYKKSSFPLLTLPQVLE</sequence>
<comment type="caution">
    <text evidence="1">The sequence shown here is derived from an EMBL/GenBank/DDBJ whole genome shotgun (WGS) entry which is preliminary data.</text>
</comment>
<accession>F1T5E4</accession>
<reference evidence="1 2" key="1">
    <citation type="submission" date="2011-02" db="EMBL/GenBank/DDBJ databases">
        <authorList>
            <person name="Muzny D."/>
            <person name="Qin X."/>
            <person name="Buhay C."/>
            <person name="Dugan-Rocha S."/>
            <person name="Ding Y."/>
            <person name="Chen G."/>
            <person name="Hawes A."/>
            <person name="Holder M."/>
            <person name="Jhangiani S."/>
            <person name="Johnson A."/>
            <person name="Khan Z."/>
            <person name="Li Z."/>
            <person name="Liu W."/>
            <person name="Liu X."/>
            <person name="Perez L."/>
            <person name="Shen H."/>
            <person name="Wang Q."/>
            <person name="Watt J."/>
            <person name="Xi L."/>
            <person name="Xin Y."/>
            <person name="Zhou J."/>
            <person name="Deng J."/>
            <person name="Jiang H."/>
            <person name="Liu Y."/>
            <person name="Qu J."/>
            <person name="Song X.-Z."/>
            <person name="Zhang L."/>
            <person name="Villasana D."/>
            <person name="Johnson A."/>
            <person name="Liu J."/>
            <person name="Liyanage D."/>
            <person name="Lorensuhewa L."/>
            <person name="Robinson T."/>
            <person name="Song A."/>
            <person name="Song B.-B."/>
            <person name="Dinh H."/>
            <person name="Thornton R."/>
            <person name="Coyle M."/>
            <person name="Francisco L."/>
            <person name="Jackson L."/>
            <person name="Javaid M."/>
            <person name="Korchina V."/>
            <person name="Kovar C."/>
            <person name="Mata R."/>
            <person name="Mathew T."/>
            <person name="Ngo R."/>
            <person name="Nguyen L."/>
            <person name="Nguyen N."/>
            <person name="Okwuonu G."/>
            <person name="Ongeri F."/>
            <person name="Pham C."/>
            <person name="Simmons D."/>
            <person name="Wilczek-Boney K."/>
            <person name="Hale W."/>
            <person name="Jakkamsetti A."/>
            <person name="Pham P."/>
            <person name="Ruth R."/>
            <person name="San Lucas F."/>
            <person name="Warren J."/>
            <person name="Zhang J."/>
            <person name="Zhao Z."/>
            <person name="Zhou C."/>
            <person name="Zhu D."/>
            <person name="Lee S."/>
            <person name="Bess C."/>
            <person name="Blankenburg K."/>
            <person name="Forbes L."/>
            <person name="Fu Q."/>
            <person name="Gubbala S."/>
            <person name="Hirani K."/>
            <person name="Jayaseelan J.C."/>
            <person name="Lara F."/>
            <person name="Munidasa M."/>
            <person name="Palculict T."/>
            <person name="Patil S."/>
            <person name="Pu L.-L."/>
            <person name="Saada N."/>
            <person name="Tang L."/>
            <person name="Weissenberger G."/>
            <person name="Zhu Y."/>
            <person name="Hemphill L."/>
            <person name="Shang Y."/>
            <person name="Youmans B."/>
            <person name="Ayvaz T."/>
            <person name="Ross M."/>
            <person name="Santibanez J."/>
            <person name="Aqrawi P."/>
            <person name="Gross S."/>
            <person name="Joshi V."/>
            <person name="Fowler G."/>
            <person name="Nazareth L."/>
            <person name="Reid J."/>
            <person name="Worley K."/>
            <person name="Petrosino J."/>
            <person name="Highlander S."/>
            <person name="Gibbs R."/>
        </authorList>
    </citation>
    <scope>NUCLEOTIDE SEQUENCE [LARGE SCALE GENOMIC DNA]</scope>
    <source>
        <strain evidence="1 2">DSM 15829</strain>
    </source>
</reference>
<proteinExistence type="predicted"/>